<evidence type="ECO:0000313" key="3">
    <source>
        <dbReference type="Proteomes" id="UP000824469"/>
    </source>
</evidence>
<evidence type="ECO:0000313" key="2">
    <source>
        <dbReference type="EMBL" id="KAH9326324.1"/>
    </source>
</evidence>
<protein>
    <submittedName>
        <fullName evidence="2">Uncharacterized protein</fullName>
    </submittedName>
</protein>
<feature type="compositionally biased region" description="Basic and acidic residues" evidence="1">
    <location>
        <begin position="131"/>
        <end position="141"/>
    </location>
</feature>
<dbReference type="EMBL" id="JAHRHJ020000002">
    <property type="protein sequence ID" value="KAH9326324.1"/>
    <property type="molecule type" value="Genomic_DNA"/>
</dbReference>
<accession>A0AA38GPU2</accession>
<dbReference type="PANTHER" id="PTHR31439:SF4">
    <property type="entry name" value="NEURONAL PAS DOMAIN PROTEIN"/>
    <property type="match status" value="1"/>
</dbReference>
<keyword evidence="3" id="KW-1185">Reference proteome</keyword>
<dbReference type="AlphaFoldDB" id="A0AA38GPU2"/>
<organism evidence="2 3">
    <name type="scientific">Taxus chinensis</name>
    <name type="common">Chinese yew</name>
    <name type="synonym">Taxus wallichiana var. chinensis</name>
    <dbReference type="NCBI Taxonomy" id="29808"/>
    <lineage>
        <taxon>Eukaryota</taxon>
        <taxon>Viridiplantae</taxon>
        <taxon>Streptophyta</taxon>
        <taxon>Embryophyta</taxon>
        <taxon>Tracheophyta</taxon>
        <taxon>Spermatophyta</taxon>
        <taxon>Pinopsida</taxon>
        <taxon>Pinidae</taxon>
        <taxon>Conifers II</taxon>
        <taxon>Cupressales</taxon>
        <taxon>Taxaceae</taxon>
        <taxon>Taxus</taxon>
    </lineage>
</organism>
<feature type="non-terminal residue" evidence="2">
    <location>
        <position position="1"/>
    </location>
</feature>
<reference evidence="2 3" key="1">
    <citation type="journal article" date="2021" name="Nat. Plants">
        <title>The Taxus genome provides insights into paclitaxel biosynthesis.</title>
        <authorList>
            <person name="Xiong X."/>
            <person name="Gou J."/>
            <person name="Liao Q."/>
            <person name="Li Y."/>
            <person name="Zhou Q."/>
            <person name="Bi G."/>
            <person name="Li C."/>
            <person name="Du R."/>
            <person name="Wang X."/>
            <person name="Sun T."/>
            <person name="Guo L."/>
            <person name="Liang H."/>
            <person name="Lu P."/>
            <person name="Wu Y."/>
            <person name="Zhang Z."/>
            <person name="Ro D.K."/>
            <person name="Shang Y."/>
            <person name="Huang S."/>
            <person name="Yan J."/>
        </authorList>
    </citation>
    <scope>NUCLEOTIDE SEQUENCE [LARGE SCALE GENOMIC DNA]</scope>
    <source>
        <strain evidence="2">Ta-2019</strain>
    </source>
</reference>
<sequence>MSSIDDFCKSDNVSGWRFEQSCEGNRGRLEWILYDNVSGKKVASTKPWKSVVMESNAWFRDRYRKATRPFTVEGGVVFASDEYGHNVLWKLKKNCIEDQCLKWNVRACIWLTYWPNNYKNNYREWPRRRDQGEIGAGDRGRTGAGGRWGRARRRWRQGGKMALREGQAGQSRRAAAVLCGD</sequence>
<dbReference type="Proteomes" id="UP000824469">
    <property type="component" value="Unassembled WGS sequence"/>
</dbReference>
<dbReference type="PANTHER" id="PTHR31439">
    <property type="entry name" value="EXPRESSED PROTEIN"/>
    <property type="match status" value="1"/>
</dbReference>
<gene>
    <name evidence="2" type="ORF">KI387_006502</name>
</gene>
<evidence type="ECO:0000256" key="1">
    <source>
        <dbReference type="SAM" id="MobiDB-lite"/>
    </source>
</evidence>
<feature type="region of interest" description="Disordered" evidence="1">
    <location>
        <begin position="131"/>
        <end position="150"/>
    </location>
</feature>
<proteinExistence type="predicted"/>
<comment type="caution">
    <text evidence="2">The sequence shown here is derived from an EMBL/GenBank/DDBJ whole genome shotgun (WGS) entry which is preliminary data.</text>
</comment>
<name>A0AA38GPU2_TAXCH</name>